<proteinExistence type="predicted"/>
<protein>
    <recommendedName>
        <fullName evidence="3">C2H2-type domain-containing protein</fullName>
    </recommendedName>
</protein>
<feature type="region of interest" description="Disordered" evidence="2">
    <location>
        <begin position="670"/>
        <end position="693"/>
    </location>
</feature>
<reference evidence="4 5" key="1">
    <citation type="journal article" date="2016" name="Nat. Commun.">
        <title>Ectomycorrhizal ecology is imprinted in the genome of the dominant symbiotic fungus Cenococcum geophilum.</title>
        <authorList>
            <consortium name="DOE Joint Genome Institute"/>
            <person name="Peter M."/>
            <person name="Kohler A."/>
            <person name="Ohm R.A."/>
            <person name="Kuo A."/>
            <person name="Krutzmann J."/>
            <person name="Morin E."/>
            <person name="Arend M."/>
            <person name="Barry K.W."/>
            <person name="Binder M."/>
            <person name="Choi C."/>
            <person name="Clum A."/>
            <person name="Copeland A."/>
            <person name="Grisel N."/>
            <person name="Haridas S."/>
            <person name="Kipfer T."/>
            <person name="LaButti K."/>
            <person name="Lindquist E."/>
            <person name="Lipzen A."/>
            <person name="Maire R."/>
            <person name="Meier B."/>
            <person name="Mihaltcheva S."/>
            <person name="Molinier V."/>
            <person name="Murat C."/>
            <person name="Poggeler S."/>
            <person name="Quandt C.A."/>
            <person name="Sperisen C."/>
            <person name="Tritt A."/>
            <person name="Tisserant E."/>
            <person name="Crous P.W."/>
            <person name="Henrissat B."/>
            <person name="Nehls U."/>
            <person name="Egli S."/>
            <person name="Spatafora J.W."/>
            <person name="Grigoriev I.V."/>
            <person name="Martin F.M."/>
        </authorList>
    </citation>
    <scope>NUCLEOTIDE SEQUENCE [LARGE SCALE GENOMIC DNA]</scope>
    <source>
        <strain evidence="4 5">CBS 207.34</strain>
    </source>
</reference>
<name>A0A8E2EY12_9PEZI</name>
<dbReference type="EMBL" id="KV749934">
    <property type="protein sequence ID" value="OCL07017.1"/>
    <property type="molecule type" value="Genomic_DNA"/>
</dbReference>
<dbReference type="AlphaFoldDB" id="A0A8E2EY12"/>
<dbReference type="GO" id="GO:0008270">
    <property type="term" value="F:zinc ion binding"/>
    <property type="evidence" value="ECO:0007669"/>
    <property type="project" value="UniProtKB-KW"/>
</dbReference>
<dbReference type="InterPro" id="IPR013087">
    <property type="entry name" value="Znf_C2H2_type"/>
</dbReference>
<keyword evidence="1" id="KW-0863">Zinc-finger</keyword>
<dbReference type="Gene3D" id="3.30.160.60">
    <property type="entry name" value="Classic Zinc Finger"/>
    <property type="match status" value="1"/>
</dbReference>
<feature type="region of interest" description="Disordered" evidence="2">
    <location>
        <begin position="636"/>
        <end position="657"/>
    </location>
</feature>
<gene>
    <name evidence="4" type="ORF">AOQ84DRAFT_409662</name>
</gene>
<feature type="domain" description="C2H2-type" evidence="3">
    <location>
        <begin position="290"/>
        <end position="318"/>
    </location>
</feature>
<sequence length="718" mass="80352">MTSQEDFRSSSHVHSYLPLPVKRSLSGGRMRPNNWTSGERHAHQSQPCDSASFSGLSSKSSAALALASENETYYQFFQQYQDDDILKGYELACDKGFFNFLRQYSIEDINLGLRFAREGAMDFFEAFKIFRGSELLDCRHAILEAVGITLGRNSTSWRDSGYESRPLSEFRDSVASSSLLYESSRCSLSLPESSLTQDSQPRDNYLTGPLASALPSYLGASAASPRLPNSPLAALSPYEPSTESSQRSPLDVARNSQTRSFECMYCTKDFVRYGDCQNHEENQHSQRKEWICPHCDLQFKSKAGYDRHHKKSHRCQRCTATERVITLSEPKTSCACQYCGQLFEGEDSFVNRSAHVDSTHYRGEGRKTRSDLNHSGMINGLLGQKSLNKLWKQFMSDKGGVCLYWTPKNARALLEELEFGAFPNGIPSQIHKIYELATKSFTLEKGFSGNSQTNPPYLDLRSKVTISLSPKNVCAPQNASSSTTGFSRDAAQTRTESGKDCVGSVIPLDNIITEGPPYYSSRRDCTITALQVPYTSRPGLCGEIEEKVLPLRRKGSELGLSTPCPENLQHDISMGSENLVSDSGHALSSIYETQNHRSDRTSSLTDSNFLSQSQWKLQASLEHPLSRMEDLMTQHILSSSQSSQPARTIPPRLHSPLPSSLQNLDLEVKTSQSPTVSLQRYPQRHSPRLERPEDPIDRFMYDYILADANSSRNFTFPG</sequence>
<evidence type="ECO:0000256" key="2">
    <source>
        <dbReference type="SAM" id="MobiDB-lite"/>
    </source>
</evidence>
<feature type="domain" description="C2H2-type" evidence="3">
    <location>
        <begin position="261"/>
        <end position="289"/>
    </location>
</feature>
<evidence type="ECO:0000259" key="3">
    <source>
        <dbReference type="PROSITE" id="PS50157"/>
    </source>
</evidence>
<feature type="region of interest" description="Disordered" evidence="2">
    <location>
        <begin position="23"/>
        <end position="52"/>
    </location>
</feature>
<organism evidence="4 5">
    <name type="scientific">Glonium stellatum</name>
    <dbReference type="NCBI Taxonomy" id="574774"/>
    <lineage>
        <taxon>Eukaryota</taxon>
        <taxon>Fungi</taxon>
        <taxon>Dikarya</taxon>
        <taxon>Ascomycota</taxon>
        <taxon>Pezizomycotina</taxon>
        <taxon>Dothideomycetes</taxon>
        <taxon>Pleosporomycetidae</taxon>
        <taxon>Gloniales</taxon>
        <taxon>Gloniaceae</taxon>
        <taxon>Glonium</taxon>
    </lineage>
</organism>
<evidence type="ECO:0000313" key="4">
    <source>
        <dbReference type="EMBL" id="OCL07017.1"/>
    </source>
</evidence>
<keyword evidence="1" id="KW-0479">Metal-binding</keyword>
<dbReference type="SMART" id="SM00355">
    <property type="entry name" value="ZnF_C2H2"/>
    <property type="match status" value="3"/>
</dbReference>
<feature type="region of interest" description="Disordered" evidence="2">
    <location>
        <begin position="231"/>
        <end position="253"/>
    </location>
</feature>
<keyword evidence="5" id="KW-1185">Reference proteome</keyword>
<dbReference type="OrthoDB" id="3945089at2759"/>
<feature type="compositionally biased region" description="Polar residues" evidence="2">
    <location>
        <begin position="670"/>
        <end position="680"/>
    </location>
</feature>
<feature type="compositionally biased region" description="Polar residues" evidence="2">
    <location>
        <begin position="636"/>
        <end position="646"/>
    </location>
</feature>
<dbReference type="PROSITE" id="PS50157">
    <property type="entry name" value="ZINC_FINGER_C2H2_2"/>
    <property type="match status" value="2"/>
</dbReference>
<keyword evidence="1" id="KW-0862">Zinc</keyword>
<dbReference type="PROSITE" id="PS00028">
    <property type="entry name" value="ZINC_FINGER_C2H2_1"/>
    <property type="match status" value="2"/>
</dbReference>
<accession>A0A8E2EY12</accession>
<feature type="compositionally biased region" description="Polar residues" evidence="2">
    <location>
        <begin position="239"/>
        <end position="253"/>
    </location>
</feature>
<evidence type="ECO:0000256" key="1">
    <source>
        <dbReference type="PROSITE-ProRule" id="PRU00042"/>
    </source>
</evidence>
<evidence type="ECO:0000313" key="5">
    <source>
        <dbReference type="Proteomes" id="UP000250140"/>
    </source>
</evidence>
<dbReference type="Proteomes" id="UP000250140">
    <property type="component" value="Unassembled WGS sequence"/>
</dbReference>